<organism evidence="3 4">
    <name type="scientific">Maribacter cobaltidurans</name>
    <dbReference type="NCBI Taxonomy" id="1178778"/>
    <lineage>
        <taxon>Bacteria</taxon>
        <taxon>Pseudomonadati</taxon>
        <taxon>Bacteroidota</taxon>
        <taxon>Flavobacteriia</taxon>
        <taxon>Flavobacteriales</taxon>
        <taxon>Flavobacteriaceae</taxon>
        <taxon>Maribacter</taxon>
    </lineage>
</organism>
<dbReference type="InterPro" id="IPR027385">
    <property type="entry name" value="Beta-barrel_OMP"/>
</dbReference>
<evidence type="ECO:0000256" key="1">
    <source>
        <dbReference type="ARBA" id="ARBA00022729"/>
    </source>
</evidence>
<keyword evidence="4" id="KW-1185">Reference proteome</keyword>
<dbReference type="Proteomes" id="UP001356308">
    <property type="component" value="Unassembled WGS sequence"/>
</dbReference>
<reference evidence="3 4" key="1">
    <citation type="submission" date="2024-01" db="EMBL/GenBank/DDBJ databases">
        <title>Maribacter spp. originated from different algae showed divergent polysaccharides utilization ability.</title>
        <authorList>
            <person name="Wang H."/>
            <person name="Wu Y."/>
        </authorList>
    </citation>
    <scope>NUCLEOTIDE SEQUENCE [LARGE SCALE GENOMIC DNA]</scope>
    <source>
        <strain evidence="3 4">PR1</strain>
    </source>
</reference>
<keyword evidence="1" id="KW-0732">Signal</keyword>
<protein>
    <submittedName>
        <fullName evidence="3">Outer membrane beta-barrel protein</fullName>
    </submittedName>
</protein>
<accession>A0ABU7IZ02</accession>
<dbReference type="InterPro" id="IPR011250">
    <property type="entry name" value="OMP/PagP_B-barrel"/>
</dbReference>
<dbReference type="EMBL" id="JAZDDG010000011">
    <property type="protein sequence ID" value="MEE1978232.1"/>
    <property type="molecule type" value="Genomic_DNA"/>
</dbReference>
<comment type="caution">
    <text evidence="3">The sequence shown here is derived from an EMBL/GenBank/DDBJ whole genome shotgun (WGS) entry which is preliminary data.</text>
</comment>
<evidence type="ECO:0000313" key="3">
    <source>
        <dbReference type="EMBL" id="MEE1978232.1"/>
    </source>
</evidence>
<dbReference type="SUPFAM" id="SSF56925">
    <property type="entry name" value="OMPA-like"/>
    <property type="match status" value="1"/>
</dbReference>
<sequence length="196" mass="22467">MKQLFITSAFVLLSLLSYSQDQKWSVEANYPIQLIKDRSDPKLAFDTSLKYRFLNTDLVHLGLDFNIGFERYKPGVNNDDTFKFTNYILQPKVFAEFDLPFVPKLHPVVGLGYSVFFYEQSGSISGVQLNSDNNSDGGFNLELGVTYDISKRFFIQAKYDYIRLHNKGVSTIDGESFSYNFTDNIDRLKVGVGLRF</sequence>
<dbReference type="Pfam" id="PF13505">
    <property type="entry name" value="OMP_b-brl"/>
    <property type="match status" value="1"/>
</dbReference>
<name>A0ABU7IZ02_9FLAO</name>
<feature type="domain" description="Outer membrane protein beta-barrel" evidence="2">
    <location>
        <begin position="9"/>
        <end position="196"/>
    </location>
</feature>
<proteinExistence type="predicted"/>
<gene>
    <name evidence="3" type="ORF">V1I91_19300</name>
</gene>
<evidence type="ECO:0000259" key="2">
    <source>
        <dbReference type="Pfam" id="PF13505"/>
    </source>
</evidence>
<evidence type="ECO:0000313" key="4">
    <source>
        <dbReference type="Proteomes" id="UP001356308"/>
    </source>
</evidence>
<dbReference type="RefSeq" id="WP_272652884.1">
    <property type="nucleotide sequence ID" value="NZ_JAZDDG010000011.1"/>
</dbReference>
<dbReference type="Gene3D" id="2.40.160.20">
    <property type="match status" value="1"/>
</dbReference>